<dbReference type="InterPro" id="IPR002358">
    <property type="entry name" value="Ribosomal_uL6_CS"/>
</dbReference>
<dbReference type="GO" id="GO:0019843">
    <property type="term" value="F:rRNA binding"/>
    <property type="evidence" value="ECO:0007669"/>
    <property type="project" value="UniProtKB-UniRule"/>
</dbReference>
<dbReference type="InterPro" id="IPR036789">
    <property type="entry name" value="Ribosomal_uL6-like_a/b-dom_sf"/>
</dbReference>
<evidence type="ECO:0000256" key="5">
    <source>
        <dbReference type="RuleBase" id="RU003869"/>
    </source>
</evidence>
<evidence type="ECO:0000256" key="6">
    <source>
        <dbReference type="RuleBase" id="RU003870"/>
    </source>
</evidence>
<protein>
    <recommendedName>
        <fullName evidence="3 4">50S ribosomal protein L6</fullName>
    </recommendedName>
</protein>
<evidence type="ECO:0000313" key="9">
    <source>
        <dbReference type="Proteomes" id="UP000034213"/>
    </source>
</evidence>
<dbReference type="Pfam" id="PF00347">
    <property type="entry name" value="Ribosomal_L6"/>
    <property type="match status" value="2"/>
</dbReference>
<dbReference type="GO" id="GO:0022625">
    <property type="term" value="C:cytosolic large ribosomal subunit"/>
    <property type="evidence" value="ECO:0007669"/>
    <property type="project" value="UniProtKB-UniRule"/>
</dbReference>
<evidence type="ECO:0000256" key="3">
    <source>
        <dbReference type="ARBA" id="ARBA00035454"/>
    </source>
</evidence>
<dbReference type="Proteomes" id="UP000034213">
    <property type="component" value="Unassembled WGS sequence"/>
</dbReference>
<proteinExistence type="inferred from homology"/>
<keyword evidence="6" id="KW-0699">rRNA-binding</keyword>
<dbReference type="PIRSF" id="PIRSF002162">
    <property type="entry name" value="Ribosomal_L6"/>
    <property type="match status" value="1"/>
</dbReference>
<dbReference type="GO" id="GO:0002181">
    <property type="term" value="P:cytoplasmic translation"/>
    <property type="evidence" value="ECO:0007669"/>
    <property type="project" value="TreeGrafter"/>
</dbReference>
<evidence type="ECO:0000256" key="1">
    <source>
        <dbReference type="ARBA" id="ARBA00022980"/>
    </source>
</evidence>
<keyword evidence="2 5" id="KW-0687">Ribonucleoprotein</keyword>
<sequence>MSRIGSQPITIPDNLIVTIGRGSITVKSSAQELTQPIHQDIQVSQKDKTLIVKVVRPSRQSKALHGLTRSLIANMITGLVKGFTKTLEIQGTGYRVVPQGAGIELALGYSHPVVFNPPPGIKLEIRDNKYLVVSGADKYLVGQTAANIRHFRPPDVYKGKGIRYLDELVRLKPGKAAKTAGEQL</sequence>
<comment type="similarity">
    <text evidence="5">Belongs to the universal ribosomal protein uL6 family.</text>
</comment>
<dbReference type="PRINTS" id="PR00059">
    <property type="entry name" value="RIBOSOMALL6"/>
</dbReference>
<evidence type="ECO:0000256" key="2">
    <source>
        <dbReference type="ARBA" id="ARBA00023274"/>
    </source>
</evidence>
<reference evidence="8 9" key="1">
    <citation type="journal article" date="2015" name="Nature">
        <title>rRNA introns, odd ribosomes, and small enigmatic genomes across a large radiation of phyla.</title>
        <authorList>
            <person name="Brown C.T."/>
            <person name="Hug L.A."/>
            <person name="Thomas B.C."/>
            <person name="Sharon I."/>
            <person name="Castelle C.J."/>
            <person name="Singh A."/>
            <person name="Wilkins M.J."/>
            <person name="Williams K.H."/>
            <person name="Banfield J.F."/>
        </authorList>
    </citation>
    <scope>NUCLEOTIDE SEQUENCE [LARGE SCALE GENOMIC DNA]</scope>
</reference>
<keyword evidence="1 5" id="KW-0689">Ribosomal protein</keyword>
<evidence type="ECO:0000256" key="4">
    <source>
        <dbReference type="NCBIfam" id="TIGR03654"/>
    </source>
</evidence>
<gene>
    <name evidence="8" type="ORF">UV54_C0002G0017</name>
</gene>
<comment type="function">
    <text evidence="6">This protein binds to the 23S rRNA, and is important in its secondary structure. It is located near the subunit interface in the base of the L7/L12 stalk, and near the tRNA binding site of the peptidyltransferase center.</text>
</comment>
<feature type="domain" description="Large ribosomal subunit protein uL6 alpha-beta" evidence="7">
    <location>
        <begin position="91"/>
        <end position="164"/>
    </location>
</feature>
<dbReference type="PATRIC" id="fig|1618369.3.peg.53"/>
<dbReference type="PROSITE" id="PS00525">
    <property type="entry name" value="RIBOSOMAL_L6_1"/>
    <property type="match status" value="1"/>
</dbReference>
<comment type="caution">
    <text evidence="8">The sequence shown here is derived from an EMBL/GenBank/DDBJ whole genome shotgun (WGS) entry which is preliminary data.</text>
</comment>
<dbReference type="InterPro" id="IPR000702">
    <property type="entry name" value="Ribosomal_uL6-like"/>
</dbReference>
<dbReference type="GO" id="GO:0003735">
    <property type="term" value="F:structural constituent of ribosome"/>
    <property type="evidence" value="ECO:0007669"/>
    <property type="project" value="UniProtKB-UniRule"/>
</dbReference>
<dbReference type="AlphaFoldDB" id="A0A0G1C4N8"/>
<dbReference type="PANTHER" id="PTHR11655">
    <property type="entry name" value="60S/50S RIBOSOMAL PROTEIN L6/L9"/>
    <property type="match status" value="1"/>
</dbReference>
<dbReference type="Gene3D" id="3.90.930.12">
    <property type="entry name" value="Ribosomal protein L6, alpha-beta domain"/>
    <property type="match status" value="2"/>
</dbReference>
<dbReference type="PANTHER" id="PTHR11655:SF14">
    <property type="entry name" value="LARGE RIBOSOMAL SUBUNIT PROTEIN UL6M"/>
    <property type="match status" value="1"/>
</dbReference>
<evidence type="ECO:0000313" key="8">
    <source>
        <dbReference type="EMBL" id="KKS80605.1"/>
    </source>
</evidence>
<feature type="domain" description="Large ribosomal subunit protein uL6 alpha-beta" evidence="7">
    <location>
        <begin position="11"/>
        <end position="78"/>
    </location>
</feature>
<accession>A0A0G1C4N8</accession>
<dbReference type="InterPro" id="IPR020040">
    <property type="entry name" value="Ribosomal_uL6_a/b-dom"/>
</dbReference>
<evidence type="ECO:0000259" key="7">
    <source>
        <dbReference type="Pfam" id="PF00347"/>
    </source>
</evidence>
<dbReference type="InterPro" id="IPR019906">
    <property type="entry name" value="Ribosomal_uL6_bac-type"/>
</dbReference>
<dbReference type="STRING" id="1618369.UV54_C0002G0017"/>
<name>A0A0G1C4N8_9BACT</name>
<dbReference type="EMBL" id="LCEW01000002">
    <property type="protein sequence ID" value="KKS80605.1"/>
    <property type="molecule type" value="Genomic_DNA"/>
</dbReference>
<dbReference type="NCBIfam" id="TIGR03654">
    <property type="entry name" value="L6_bact"/>
    <property type="match status" value="1"/>
</dbReference>
<dbReference type="SUPFAM" id="SSF56053">
    <property type="entry name" value="Ribosomal protein L6"/>
    <property type="match status" value="2"/>
</dbReference>
<organism evidence="8 9">
    <name type="scientific">Candidatus Beckwithbacteria bacterium GW2011_GWA2_43_10</name>
    <dbReference type="NCBI Taxonomy" id="1618369"/>
    <lineage>
        <taxon>Bacteria</taxon>
        <taxon>Candidatus Beckwithiibacteriota</taxon>
    </lineage>
</organism>
<keyword evidence="6" id="KW-0694">RNA-binding</keyword>